<proteinExistence type="predicted"/>
<comment type="caution">
    <text evidence="1">The sequence shown here is derived from an EMBL/GenBank/DDBJ whole genome shotgun (WGS) entry which is preliminary data.</text>
</comment>
<protein>
    <submittedName>
        <fullName evidence="1">Putative cytotoxic translational repressor of toxin-antitoxin (TA) system RelE</fullName>
    </submittedName>
</protein>
<organism evidence="1 2">
    <name type="scientific">Rickettsia felis str. Pedreira</name>
    <dbReference type="NCBI Taxonomy" id="1359196"/>
    <lineage>
        <taxon>Bacteria</taxon>
        <taxon>Pseudomonadati</taxon>
        <taxon>Pseudomonadota</taxon>
        <taxon>Alphaproteobacteria</taxon>
        <taxon>Rickettsiales</taxon>
        <taxon>Rickettsiaceae</taxon>
        <taxon>Rickettsieae</taxon>
        <taxon>Rickettsia</taxon>
        <taxon>spotted fever group</taxon>
    </lineage>
</organism>
<dbReference type="Proteomes" id="UP000033475">
    <property type="component" value="Unassembled WGS sequence"/>
</dbReference>
<gene>
    <name evidence="1" type="ORF">RFEPED_0217</name>
</gene>
<name>A0A0F3MQ27_RICFI</name>
<dbReference type="AlphaFoldDB" id="A0A0F3MQ27"/>
<dbReference type="EMBL" id="LANQ01000001">
    <property type="protein sequence ID" value="KJV57850.1"/>
    <property type="molecule type" value="Genomic_DNA"/>
</dbReference>
<dbReference type="SUPFAM" id="SSF143011">
    <property type="entry name" value="RelE-like"/>
    <property type="match status" value="1"/>
</dbReference>
<sequence length="42" mass="4955">MISIGAIGEYRIIYRFNETTIYVILVGKRNDSEVYKLLKNIF</sequence>
<reference evidence="1 2" key="1">
    <citation type="submission" date="2015-01" db="EMBL/GenBank/DDBJ databases">
        <title>Genome Sequencing of Rickettsiales.</title>
        <authorList>
            <person name="Daugherty S.C."/>
            <person name="Su Q."/>
            <person name="Abolude K."/>
            <person name="Beier-Sexton M."/>
            <person name="Carlyon J.A."/>
            <person name="Carter R."/>
            <person name="Day N.P."/>
            <person name="Dumler S.J."/>
            <person name="Dyachenko V."/>
            <person name="Godinez A."/>
            <person name="Kurtti T.J."/>
            <person name="Lichay M."/>
            <person name="Mullins K.E."/>
            <person name="Ott S."/>
            <person name="Pappas-Brown V."/>
            <person name="Paris D.H."/>
            <person name="Patel P."/>
            <person name="Richards A.L."/>
            <person name="Sadzewicz L."/>
            <person name="Sears K."/>
            <person name="Seidman D."/>
            <person name="Sengamalay N."/>
            <person name="Stenos J."/>
            <person name="Tallon L.J."/>
            <person name="Vincent G."/>
            <person name="Fraser C.M."/>
            <person name="Munderloh U."/>
            <person name="Dunning-Hotopp J.C."/>
        </authorList>
    </citation>
    <scope>NUCLEOTIDE SEQUENCE [LARGE SCALE GENOMIC DNA]</scope>
    <source>
        <strain evidence="1 2">Pedreira</strain>
    </source>
</reference>
<accession>A0A0F3MQ27</accession>
<evidence type="ECO:0000313" key="1">
    <source>
        <dbReference type="EMBL" id="KJV57850.1"/>
    </source>
</evidence>
<evidence type="ECO:0000313" key="2">
    <source>
        <dbReference type="Proteomes" id="UP000033475"/>
    </source>
</evidence>
<dbReference type="InterPro" id="IPR035093">
    <property type="entry name" value="RelE/ParE_toxin_dom_sf"/>
</dbReference>
<dbReference type="Gene3D" id="3.30.2310.20">
    <property type="entry name" value="RelE-like"/>
    <property type="match status" value="1"/>
</dbReference>
<dbReference type="PATRIC" id="fig|1359196.3.peg.204"/>